<evidence type="ECO:0000256" key="4">
    <source>
        <dbReference type="SAM" id="MobiDB-lite"/>
    </source>
</evidence>
<sequence>MSSQFLQTELLHLIQESKRKNADLRNAAETSLNELKALPSTSEAQTTAGVLNPQSLDLVRRPKFVDPFIITCHSRHAKLAGIGVVCLQRLVASRSLPPERLRDVLNGLRETTNLSLDIQLKILQTLPSLLQHYSNELSGELLVSTLEICAMLQASKTLAVSSTAAATLQQLVMSTFERIAIDDRILDSSKPNETVTVDDRPVTISYFAYDALRVLDDLCRLVDGEPLQFLRMKSLSPTFTLELIESILVNNGSLFVGHAELTQVLRARLMPLTVRYLSERHNFAQTVRVARILLVCLKRHMSLLTAECEMALGLLTHLLEPDGTAPWKRVICMELFRSLYAEPGLVRLMYSLYDGKEGRKSVLRDHMASLVRLASEKPSLIGVGNQSTVPTRAEYSRSITEEQITLEAGGVAGVIGTSVPSTDTNVPGISSQWSVVRTPYMEILDKTDAPLPPDTYIYSLVLNCIAVFAEGLAKFILPLTVPEFKHKRKNRITSPDQELSSPIASSPDLQRTHSWRITQNLKSKKSPIPVNPLELESHPQISAIKACAGIIENCWPAVLATCSTFLYAALDDEFYHSLVRSFQKLAHVAGLLRLSVPRDAFLTTLGKAAMPPETGGAKSGTSTAPVSDSQNNYASEKRRKGAEIGSPLPADSPSTTSDSHSVLLSTRNLLCLRALLNLGIALGPILDQPAWSIILETLQDTDLLIGISSVSTMKSSAAANSPGDAAAGIDVPKANLGAEIIAVQTASNKMFESTNGYPADSFQDILVALLSLSQFTEETTQQDPSEKVSGTPRSPQSLRRPGHMRKSTRRVSLTVGKSKAQDEQLKFVLEKADEVAKANLERLSSLDENDLRAWQSLTDSLISGASHGEVSQALRLRASEVLNNLVFQTMKQNDVDDDSLRNTRQLRNLETLKKQMNSLYNSKLPGSYPAVVIEIHEQSLEILKNTLEQYAETFADGWTLVFDLISSVFGEVMAEETSETSTTNPGGKASLLADSPRLIRAAYKSLQLVASDFLSLLPAPCRLNLVDSLSGFASQQQDFNISLTTTSSFWNVSDFLQGQIERFTIESHVDASVREEDLATLAKDNDVSVSRNSLWLLLLLRIVDLATDSRTEIRNCAVHTLLRIFDAYGQQLSAKAWRLCLNRVLFQMIENVEAELTGVVKGRNGANSYELKPWIDTTVVMIKGSAELITTFFDSIAQDEEFDRSWERLLGYFQTLIGLDLLEFSEAVFSSLSNILFRVESPTGFSKQALESAWSLWDSGHPASKEDSLDLDCPNQDSALAYLRSFEQIYRLHKDDLTRERIAGILEHMKLLAWNSVSPRYSPDIDRSSTLQSLIIASTKTICLDKENSQPEILLCLAEYVDSALSKWTPGSDSRRPTFVAFSKSAIDLLRWYIADFGIKKDVFTDGSLATALKHLSNPVSQKYEWQGKDREPRLWQKATTTFLDILQVAITYVEKQYEKPNERETSRFWECVVDIVRGIVSAKGYRTQELSMADMLADESFDITAFNRLKSLIIPSLGAAVIKDDIRRDFACALFDSSFIYAPKRFDLPDTTTLTNNPLKGIYDVRPGRTFEPPPSTRSKMAYVLTDAMFELAAVPGDDDNNNQEPHTLLARSISPYLILRSAVSLRAYIADQPLRGLMPQPTPARKVLLHLLRGMVELRSVPSAIPEPPVVRSVAASLVQPNDNHQLKKHLEWIYPLVVKAVQVAGKEKDDGEVLRVLGEVLQEVGHCGI</sequence>
<dbReference type="GeneID" id="34457256"/>
<keyword evidence="3" id="KW-0653">Protein transport</keyword>
<keyword evidence="9" id="KW-1185">Reference proteome</keyword>
<evidence type="ECO:0000256" key="1">
    <source>
        <dbReference type="ARBA" id="ARBA00008144"/>
    </source>
</evidence>
<evidence type="ECO:0000313" key="9">
    <source>
        <dbReference type="Proteomes" id="UP000184300"/>
    </source>
</evidence>
<reference evidence="9" key="1">
    <citation type="journal article" date="2017" name="Genome Biol.">
        <title>Comparative genomics reveals high biological diversity and specific adaptations in the industrially and medically important fungal genus Aspergillus.</title>
        <authorList>
            <person name="de Vries R.P."/>
            <person name="Riley R."/>
            <person name="Wiebenga A."/>
            <person name="Aguilar-Osorio G."/>
            <person name="Amillis S."/>
            <person name="Uchima C.A."/>
            <person name="Anderluh G."/>
            <person name="Asadollahi M."/>
            <person name="Askin M."/>
            <person name="Barry K."/>
            <person name="Battaglia E."/>
            <person name="Bayram O."/>
            <person name="Benocci T."/>
            <person name="Braus-Stromeyer S.A."/>
            <person name="Caldana C."/>
            <person name="Canovas D."/>
            <person name="Cerqueira G.C."/>
            <person name="Chen F."/>
            <person name="Chen W."/>
            <person name="Choi C."/>
            <person name="Clum A."/>
            <person name="Dos Santos R.A."/>
            <person name="Damasio A.R."/>
            <person name="Diallinas G."/>
            <person name="Emri T."/>
            <person name="Fekete E."/>
            <person name="Flipphi M."/>
            <person name="Freyberg S."/>
            <person name="Gallo A."/>
            <person name="Gournas C."/>
            <person name="Habgood R."/>
            <person name="Hainaut M."/>
            <person name="Harispe M.L."/>
            <person name="Henrissat B."/>
            <person name="Hilden K.S."/>
            <person name="Hope R."/>
            <person name="Hossain A."/>
            <person name="Karabika E."/>
            <person name="Karaffa L."/>
            <person name="Karanyi Z."/>
            <person name="Krasevec N."/>
            <person name="Kuo A."/>
            <person name="Kusch H."/>
            <person name="LaButti K."/>
            <person name="Lagendijk E.L."/>
            <person name="Lapidus A."/>
            <person name="Levasseur A."/>
            <person name="Lindquist E."/>
            <person name="Lipzen A."/>
            <person name="Logrieco A.F."/>
            <person name="MacCabe A."/>
            <person name="Maekelae M.R."/>
            <person name="Malavazi I."/>
            <person name="Melin P."/>
            <person name="Meyer V."/>
            <person name="Mielnichuk N."/>
            <person name="Miskei M."/>
            <person name="Molnar A.P."/>
            <person name="Mule G."/>
            <person name="Ngan C.Y."/>
            <person name="Orejas M."/>
            <person name="Orosz E."/>
            <person name="Ouedraogo J.P."/>
            <person name="Overkamp K.M."/>
            <person name="Park H.-S."/>
            <person name="Perrone G."/>
            <person name="Piumi F."/>
            <person name="Punt P.J."/>
            <person name="Ram A.F."/>
            <person name="Ramon A."/>
            <person name="Rauscher S."/>
            <person name="Record E."/>
            <person name="Riano-Pachon D.M."/>
            <person name="Robert V."/>
            <person name="Roehrig J."/>
            <person name="Ruller R."/>
            <person name="Salamov A."/>
            <person name="Salih N.S."/>
            <person name="Samson R.A."/>
            <person name="Sandor E."/>
            <person name="Sanguinetti M."/>
            <person name="Schuetze T."/>
            <person name="Sepcic K."/>
            <person name="Shelest E."/>
            <person name="Sherlock G."/>
            <person name="Sophianopoulou V."/>
            <person name="Squina F.M."/>
            <person name="Sun H."/>
            <person name="Susca A."/>
            <person name="Todd R.B."/>
            <person name="Tsang A."/>
            <person name="Unkles S.E."/>
            <person name="van de Wiele N."/>
            <person name="van Rossen-Uffink D."/>
            <person name="Oliveira J.V."/>
            <person name="Vesth T.C."/>
            <person name="Visser J."/>
            <person name="Yu J.-H."/>
            <person name="Zhou M."/>
            <person name="Andersen M.R."/>
            <person name="Archer D.B."/>
            <person name="Baker S.E."/>
            <person name="Benoit I."/>
            <person name="Brakhage A.A."/>
            <person name="Braus G.H."/>
            <person name="Fischer R."/>
            <person name="Frisvad J.C."/>
            <person name="Goldman G.H."/>
            <person name="Houbraken J."/>
            <person name="Oakley B."/>
            <person name="Pocsi I."/>
            <person name="Scazzocchio C."/>
            <person name="Seiboth B."/>
            <person name="vanKuyk P.A."/>
            <person name="Wortman J."/>
            <person name="Dyer P.S."/>
            <person name="Grigoriev I.V."/>
        </authorList>
    </citation>
    <scope>NUCLEOTIDE SEQUENCE [LARGE SCALE GENOMIC DNA]</scope>
    <source>
        <strain evidence="9">CBS 516.65</strain>
    </source>
</reference>
<dbReference type="GO" id="GO:0005794">
    <property type="term" value="C:Golgi apparatus"/>
    <property type="evidence" value="ECO:0007669"/>
    <property type="project" value="UniProtKB-ARBA"/>
</dbReference>
<proteinExistence type="inferred from homology"/>
<evidence type="ECO:0000259" key="5">
    <source>
        <dbReference type="Pfam" id="PF12783"/>
    </source>
</evidence>
<evidence type="ECO:0000256" key="2">
    <source>
        <dbReference type="ARBA" id="ARBA00022448"/>
    </source>
</evidence>
<evidence type="ECO:0000259" key="6">
    <source>
        <dbReference type="Pfam" id="PF16206"/>
    </source>
</evidence>
<keyword evidence="2" id="KW-0813">Transport</keyword>
<feature type="domain" description="Mon2 C-terminal" evidence="6">
    <location>
        <begin position="1012"/>
        <end position="1240"/>
    </location>
</feature>
<name>A0A1L9VDY3_ASPGL</name>
<feature type="region of interest" description="Disordered" evidence="4">
    <location>
        <begin position="778"/>
        <end position="812"/>
    </location>
</feature>
<dbReference type="InterPro" id="IPR032691">
    <property type="entry name" value="Mon2/Sec7/BIG1-like_HUS"/>
</dbReference>
<dbReference type="SUPFAM" id="SSF48371">
    <property type="entry name" value="ARM repeat"/>
    <property type="match status" value="1"/>
</dbReference>
<dbReference type="Pfam" id="PF16206">
    <property type="entry name" value="Mon2_C"/>
    <property type="match status" value="1"/>
</dbReference>
<organism evidence="8 9">
    <name type="scientific">Aspergillus glaucus CBS 516.65</name>
    <dbReference type="NCBI Taxonomy" id="1160497"/>
    <lineage>
        <taxon>Eukaryota</taxon>
        <taxon>Fungi</taxon>
        <taxon>Dikarya</taxon>
        <taxon>Ascomycota</taxon>
        <taxon>Pezizomycotina</taxon>
        <taxon>Eurotiomycetes</taxon>
        <taxon>Eurotiomycetidae</taxon>
        <taxon>Eurotiales</taxon>
        <taxon>Aspergillaceae</taxon>
        <taxon>Aspergillus</taxon>
        <taxon>Aspergillus subgen. Aspergillus</taxon>
    </lineage>
</organism>
<accession>A0A1L9VDY3</accession>
<evidence type="ECO:0008006" key="10">
    <source>
        <dbReference type="Google" id="ProtNLM"/>
    </source>
</evidence>
<dbReference type="Pfam" id="PF16213">
    <property type="entry name" value="DCB"/>
    <property type="match status" value="1"/>
</dbReference>
<dbReference type="RefSeq" id="XP_022398856.1">
    <property type="nucleotide sequence ID" value="XM_022540995.1"/>
</dbReference>
<feature type="compositionally biased region" description="Basic residues" evidence="4">
    <location>
        <begin position="800"/>
        <end position="809"/>
    </location>
</feature>
<dbReference type="STRING" id="1160497.A0A1L9VDY3"/>
<dbReference type="Pfam" id="PF12783">
    <property type="entry name" value="Sec7-like_HUS"/>
    <property type="match status" value="1"/>
</dbReference>
<dbReference type="OrthoDB" id="294853at2759"/>
<feature type="domain" description="Mon2/Sec7/BIG1-like dimerisation and cyclophilin-binding" evidence="7">
    <location>
        <begin position="4"/>
        <end position="183"/>
    </location>
</feature>
<evidence type="ECO:0000313" key="8">
    <source>
        <dbReference type="EMBL" id="OJJ82158.1"/>
    </source>
</evidence>
<evidence type="ECO:0000259" key="7">
    <source>
        <dbReference type="Pfam" id="PF16213"/>
    </source>
</evidence>
<evidence type="ECO:0000256" key="3">
    <source>
        <dbReference type="ARBA" id="ARBA00022927"/>
    </source>
</evidence>
<dbReference type="PANTHER" id="PTHR10663">
    <property type="entry name" value="GUANYL-NUCLEOTIDE EXCHANGE FACTOR"/>
    <property type="match status" value="1"/>
</dbReference>
<dbReference type="VEuPathDB" id="FungiDB:ASPGLDRAFT_130879"/>
<dbReference type="InterPro" id="IPR032817">
    <property type="entry name" value="Mon2_C"/>
</dbReference>
<feature type="region of interest" description="Disordered" evidence="4">
    <location>
        <begin position="612"/>
        <end position="659"/>
    </location>
</feature>
<feature type="domain" description="Mon2/Sec7/BIG1-like HUS" evidence="5">
    <location>
        <begin position="208"/>
        <end position="362"/>
    </location>
</feature>
<dbReference type="InterPro" id="IPR032629">
    <property type="entry name" value="DCB_dom"/>
</dbReference>
<comment type="similarity">
    <text evidence="1">Belongs to the MON2 family.</text>
</comment>
<protein>
    <recommendedName>
        <fullName evidence="10">Endosomal peripheral membrane protein</fullName>
    </recommendedName>
</protein>
<dbReference type="EMBL" id="KV878903">
    <property type="protein sequence ID" value="OJJ82158.1"/>
    <property type="molecule type" value="Genomic_DNA"/>
</dbReference>
<dbReference type="InterPro" id="IPR016024">
    <property type="entry name" value="ARM-type_fold"/>
</dbReference>
<dbReference type="Proteomes" id="UP000184300">
    <property type="component" value="Unassembled WGS sequence"/>
</dbReference>
<dbReference type="PANTHER" id="PTHR10663:SF333">
    <property type="entry name" value="PROTEIN MON2 HOMOLOG"/>
    <property type="match status" value="1"/>
</dbReference>
<feature type="compositionally biased region" description="Polar residues" evidence="4">
    <location>
        <begin position="619"/>
        <end position="634"/>
    </location>
</feature>
<gene>
    <name evidence="8" type="ORF">ASPGLDRAFT_130879</name>
</gene>
<dbReference type="GO" id="GO:0015031">
    <property type="term" value="P:protein transport"/>
    <property type="evidence" value="ECO:0007669"/>
    <property type="project" value="UniProtKB-KW"/>
</dbReference>